<evidence type="ECO:0000313" key="2">
    <source>
        <dbReference type="EMBL" id="ASM55710.1"/>
    </source>
</evidence>
<evidence type="ECO:0000313" key="3">
    <source>
        <dbReference type="Proteomes" id="UP000198329"/>
    </source>
</evidence>
<proteinExistence type="predicted"/>
<dbReference type="EMBL" id="CP011037">
    <property type="protein sequence ID" value="ASM55710.1"/>
    <property type="molecule type" value="Genomic_DNA"/>
</dbReference>
<keyword evidence="1" id="KW-1133">Transmembrane helix</keyword>
<accession>A0AAC9UJU4</accession>
<organism evidence="2 3">
    <name type="scientific">Pseudoalteromonas nigrifaciens</name>
    <dbReference type="NCBI Taxonomy" id="28109"/>
    <lineage>
        <taxon>Bacteria</taxon>
        <taxon>Pseudomonadati</taxon>
        <taxon>Pseudomonadota</taxon>
        <taxon>Gammaproteobacteria</taxon>
        <taxon>Alteromonadales</taxon>
        <taxon>Pseudoalteromonadaceae</taxon>
        <taxon>Pseudoalteromonas</taxon>
    </lineage>
</organism>
<dbReference type="AlphaFoldDB" id="A0AAC9UJU4"/>
<feature type="transmembrane region" description="Helical" evidence="1">
    <location>
        <begin position="67"/>
        <end position="88"/>
    </location>
</feature>
<dbReference type="KEGG" id="png:PNIG_b0051"/>
<feature type="transmembrane region" description="Helical" evidence="1">
    <location>
        <begin position="94"/>
        <end position="113"/>
    </location>
</feature>
<feature type="transmembrane region" description="Helical" evidence="1">
    <location>
        <begin position="38"/>
        <end position="60"/>
    </location>
</feature>
<dbReference type="GeneID" id="300943328"/>
<name>A0AAC9UJU4_9GAMM</name>
<keyword evidence="1" id="KW-0472">Membrane</keyword>
<dbReference type="RefSeq" id="WP_089369015.1">
    <property type="nucleotide sequence ID" value="NZ_BJXZ01000057.1"/>
</dbReference>
<keyword evidence="3" id="KW-1185">Reference proteome</keyword>
<evidence type="ECO:0008006" key="4">
    <source>
        <dbReference type="Google" id="ProtNLM"/>
    </source>
</evidence>
<evidence type="ECO:0000256" key="1">
    <source>
        <dbReference type="SAM" id="Phobius"/>
    </source>
</evidence>
<protein>
    <recommendedName>
        <fullName evidence="4">Iron transporter</fullName>
    </recommendedName>
</protein>
<gene>
    <name evidence="2" type="ORF">PNIG_b0051</name>
</gene>
<sequence length="117" mass="12873">MQASSLSLGSTKLLLLKPLLIFQHISHFSYAFKVCLRFLIAIVGGYFFTAVSCSLLSAILPLNKADAVLMSVSLSILIYTLVFIYAFYVKSLKTVWISILLATAAQLILLALIKGWV</sequence>
<reference evidence="2 3" key="1">
    <citation type="submission" date="2015-03" db="EMBL/GenBank/DDBJ databases">
        <authorList>
            <person name="Xie B.-B."/>
            <person name="Rong J.-C."/>
            <person name="Qin Q.-L."/>
            <person name="Zhang Y.-Z."/>
        </authorList>
    </citation>
    <scope>NUCLEOTIDE SEQUENCE [LARGE SCALE GENOMIC DNA]</scope>
    <source>
        <strain evidence="2 3">KMM 661</strain>
    </source>
</reference>
<dbReference type="Proteomes" id="UP000198329">
    <property type="component" value="Chromosome II"/>
</dbReference>
<keyword evidence="1" id="KW-0812">Transmembrane</keyword>